<evidence type="ECO:0000313" key="2">
    <source>
        <dbReference type="EMBL" id="RYR04980.1"/>
    </source>
</evidence>
<dbReference type="AlphaFoldDB" id="A0A444YST0"/>
<name>A0A444YST0_ARAHY</name>
<gene>
    <name evidence="2" type="ORF">Ahy_B06g084795</name>
</gene>
<feature type="transmembrane region" description="Helical" evidence="1">
    <location>
        <begin position="12"/>
        <end position="34"/>
    </location>
</feature>
<organism evidence="2 3">
    <name type="scientific">Arachis hypogaea</name>
    <name type="common">Peanut</name>
    <dbReference type="NCBI Taxonomy" id="3818"/>
    <lineage>
        <taxon>Eukaryota</taxon>
        <taxon>Viridiplantae</taxon>
        <taxon>Streptophyta</taxon>
        <taxon>Embryophyta</taxon>
        <taxon>Tracheophyta</taxon>
        <taxon>Spermatophyta</taxon>
        <taxon>Magnoliopsida</taxon>
        <taxon>eudicotyledons</taxon>
        <taxon>Gunneridae</taxon>
        <taxon>Pentapetalae</taxon>
        <taxon>rosids</taxon>
        <taxon>fabids</taxon>
        <taxon>Fabales</taxon>
        <taxon>Fabaceae</taxon>
        <taxon>Papilionoideae</taxon>
        <taxon>50 kb inversion clade</taxon>
        <taxon>dalbergioids sensu lato</taxon>
        <taxon>Dalbergieae</taxon>
        <taxon>Pterocarpus clade</taxon>
        <taxon>Arachis</taxon>
    </lineage>
</organism>
<dbReference type="EMBL" id="SDMP01000016">
    <property type="protein sequence ID" value="RYR04980.1"/>
    <property type="molecule type" value="Genomic_DNA"/>
</dbReference>
<evidence type="ECO:0000313" key="3">
    <source>
        <dbReference type="Proteomes" id="UP000289738"/>
    </source>
</evidence>
<proteinExistence type="predicted"/>
<protein>
    <submittedName>
        <fullName evidence="2">Uncharacterized protein</fullName>
    </submittedName>
</protein>
<keyword evidence="1" id="KW-1133">Transmembrane helix</keyword>
<comment type="caution">
    <text evidence="2">The sequence shown here is derived from an EMBL/GenBank/DDBJ whole genome shotgun (WGS) entry which is preliminary data.</text>
</comment>
<evidence type="ECO:0000256" key="1">
    <source>
        <dbReference type="SAM" id="Phobius"/>
    </source>
</evidence>
<reference evidence="2 3" key="1">
    <citation type="submission" date="2019-01" db="EMBL/GenBank/DDBJ databases">
        <title>Sequencing of cultivated peanut Arachis hypogaea provides insights into genome evolution and oil improvement.</title>
        <authorList>
            <person name="Chen X."/>
        </authorList>
    </citation>
    <scope>NUCLEOTIDE SEQUENCE [LARGE SCALE GENOMIC DNA]</scope>
    <source>
        <strain evidence="3">cv. Fuhuasheng</strain>
        <tissue evidence="2">Leaves</tissue>
    </source>
</reference>
<dbReference type="Proteomes" id="UP000289738">
    <property type="component" value="Chromosome B06"/>
</dbReference>
<keyword evidence="3" id="KW-1185">Reference proteome</keyword>
<keyword evidence="1" id="KW-0472">Membrane</keyword>
<dbReference type="STRING" id="3818.A0A444YST0"/>
<sequence>MSELGGGNCFPRLLLGVNVSLALVEGIVAFVVLFQCCAQFGEVLVGKRDSKGSTCKSLGCNPQGIAADRLRCLVPQYQRSAVKAKASDTTECAAMVNSSSRRDFLGLALGVSSLFVGSLEGKGAGLPPEDKPKLCDEACEKELENASIGMDNLNA</sequence>
<keyword evidence="1" id="KW-0812">Transmembrane</keyword>
<accession>A0A444YST0</accession>